<evidence type="ECO:0000256" key="5">
    <source>
        <dbReference type="ARBA" id="ARBA00023136"/>
    </source>
</evidence>
<feature type="transmembrane region" description="Helical" evidence="6">
    <location>
        <begin position="87"/>
        <end position="106"/>
    </location>
</feature>
<evidence type="ECO:0000259" key="7">
    <source>
        <dbReference type="PROSITE" id="PS50850"/>
    </source>
</evidence>
<protein>
    <submittedName>
        <fullName evidence="8">MFS transporter</fullName>
    </submittedName>
</protein>
<dbReference type="PANTHER" id="PTHR23534">
    <property type="entry name" value="MFS PERMEASE"/>
    <property type="match status" value="1"/>
</dbReference>
<dbReference type="Gene3D" id="1.20.1250.20">
    <property type="entry name" value="MFS general substrate transporter like domains"/>
    <property type="match status" value="1"/>
</dbReference>
<organism evidence="8 9">
    <name type="scientific">Caryophanon tenue</name>
    <dbReference type="NCBI Taxonomy" id="33978"/>
    <lineage>
        <taxon>Bacteria</taxon>
        <taxon>Bacillati</taxon>
        <taxon>Bacillota</taxon>
        <taxon>Bacilli</taxon>
        <taxon>Bacillales</taxon>
        <taxon>Caryophanaceae</taxon>
        <taxon>Caryophanon</taxon>
    </lineage>
</organism>
<feature type="transmembrane region" description="Helical" evidence="6">
    <location>
        <begin position="56"/>
        <end position="75"/>
    </location>
</feature>
<reference evidence="8 9" key="1">
    <citation type="submission" date="2016-07" db="EMBL/GenBank/DDBJ databases">
        <title>Caryophanon tenue genome sequencing.</title>
        <authorList>
            <person name="Verma A."/>
            <person name="Pal Y."/>
            <person name="Krishnamurthi S."/>
        </authorList>
    </citation>
    <scope>NUCLEOTIDE SEQUENCE [LARGE SCALE GENOMIC DNA]</scope>
    <source>
        <strain evidence="8 9">DSM 14152</strain>
    </source>
</reference>
<feature type="transmembrane region" description="Helical" evidence="6">
    <location>
        <begin position="112"/>
        <end position="132"/>
    </location>
</feature>
<comment type="caution">
    <text evidence="8">The sequence shown here is derived from an EMBL/GenBank/DDBJ whole genome shotgun (WGS) entry which is preliminary data.</text>
</comment>
<evidence type="ECO:0000256" key="6">
    <source>
        <dbReference type="SAM" id="Phobius"/>
    </source>
</evidence>
<dbReference type="EMBL" id="MASJ01000023">
    <property type="protein sequence ID" value="OCS84747.1"/>
    <property type="molecule type" value="Genomic_DNA"/>
</dbReference>
<keyword evidence="9" id="KW-1185">Reference proteome</keyword>
<dbReference type="PROSITE" id="PS50850">
    <property type="entry name" value="MFS"/>
    <property type="match status" value="1"/>
</dbReference>
<gene>
    <name evidence="8" type="ORF">A6M13_03985</name>
</gene>
<dbReference type="OrthoDB" id="9776171at2"/>
<evidence type="ECO:0000256" key="4">
    <source>
        <dbReference type="ARBA" id="ARBA00022989"/>
    </source>
</evidence>
<dbReference type="GO" id="GO:0022857">
    <property type="term" value="F:transmembrane transporter activity"/>
    <property type="evidence" value="ECO:0007669"/>
    <property type="project" value="InterPro"/>
</dbReference>
<feature type="transmembrane region" description="Helical" evidence="6">
    <location>
        <begin position="21"/>
        <end position="44"/>
    </location>
</feature>
<keyword evidence="4 6" id="KW-1133">Transmembrane helix</keyword>
<dbReference type="InterPro" id="IPR020846">
    <property type="entry name" value="MFS_dom"/>
</dbReference>
<dbReference type="Proteomes" id="UP000093199">
    <property type="component" value="Unassembled WGS sequence"/>
</dbReference>
<feature type="transmembrane region" description="Helical" evidence="6">
    <location>
        <begin position="144"/>
        <end position="164"/>
    </location>
</feature>
<evidence type="ECO:0000256" key="3">
    <source>
        <dbReference type="ARBA" id="ARBA00022692"/>
    </source>
</evidence>
<proteinExistence type="predicted"/>
<accession>A0A1C0YC39</accession>
<dbReference type="InterPro" id="IPR036259">
    <property type="entry name" value="MFS_trans_sf"/>
</dbReference>
<keyword evidence="3 6" id="KW-0812">Transmembrane</keyword>
<keyword evidence="2" id="KW-0813">Transport</keyword>
<dbReference type="InterPro" id="IPR011701">
    <property type="entry name" value="MFS"/>
</dbReference>
<feature type="transmembrane region" description="Helical" evidence="6">
    <location>
        <begin position="237"/>
        <end position="260"/>
    </location>
</feature>
<dbReference type="STRING" id="33978.A6M13_03985"/>
<feature type="transmembrane region" description="Helical" evidence="6">
    <location>
        <begin position="366"/>
        <end position="386"/>
    </location>
</feature>
<comment type="subcellular location">
    <subcellularLocation>
        <location evidence="1">Cell membrane</location>
        <topology evidence="1">Multi-pass membrane protein</topology>
    </subcellularLocation>
</comment>
<name>A0A1C0YC39_9BACL</name>
<dbReference type="SUPFAM" id="SSF103473">
    <property type="entry name" value="MFS general substrate transporter"/>
    <property type="match status" value="1"/>
</dbReference>
<dbReference type="PANTHER" id="PTHR23534:SF1">
    <property type="entry name" value="MAJOR FACILITATOR SUPERFAMILY PROTEIN"/>
    <property type="match status" value="1"/>
</dbReference>
<feature type="transmembrane region" description="Helical" evidence="6">
    <location>
        <begin position="272"/>
        <end position="294"/>
    </location>
</feature>
<evidence type="ECO:0000256" key="2">
    <source>
        <dbReference type="ARBA" id="ARBA00022448"/>
    </source>
</evidence>
<feature type="transmembrane region" description="Helical" evidence="6">
    <location>
        <begin position="184"/>
        <end position="202"/>
    </location>
</feature>
<dbReference type="AlphaFoldDB" id="A0A1C0YC39"/>
<feature type="transmembrane region" description="Helical" evidence="6">
    <location>
        <begin position="325"/>
        <end position="345"/>
    </location>
</feature>
<dbReference type="Pfam" id="PF07690">
    <property type="entry name" value="MFS_1"/>
    <property type="match status" value="1"/>
</dbReference>
<sequence>MQYQSYIEQPAQQQKLYRKTLIILMIAQIFGGAGLGAGITVGALLARELLGSNSAAGIPVALFTFGSAVAAFLIGRFSQRYGRRLGLASGFIIGGLGGIGIIIAAIETYIPLLFVALFLYGAGMASNLQTRYAGTDLAQVDQKATAASLALVSTTVGAVLGPNLVGPMGTFAASLGIPTLAGPFIMSSCAFLMAGCIIFIFLRPDPLFVANAIRASHTAEEAAHGNAPRKMHHTQKIVLGVVVMVIAQLVMTAIMTMTPIHMGHHGHRLSEVGLVIGLHIGAMYFVSPLTGYMLDRLGRMFMVYMASGTLLVAGVVAALAPAHSLVWMIVALILLGIGWNFGLLAGTAMIVDASEPSKSAKVQGSADVFVALSGAAGGGLSGVLFANTSYQYLSIGGAFLALCLVPLMLLSLKKKPKTM</sequence>
<dbReference type="GO" id="GO:0005886">
    <property type="term" value="C:plasma membrane"/>
    <property type="evidence" value="ECO:0007669"/>
    <property type="project" value="UniProtKB-SubCell"/>
</dbReference>
<dbReference type="RefSeq" id="WP_066546125.1">
    <property type="nucleotide sequence ID" value="NZ_MASJ01000023.1"/>
</dbReference>
<feature type="transmembrane region" description="Helical" evidence="6">
    <location>
        <begin position="301"/>
        <end position="319"/>
    </location>
</feature>
<feature type="domain" description="Major facilitator superfamily (MFS) profile" evidence="7">
    <location>
        <begin position="20"/>
        <end position="415"/>
    </location>
</feature>
<evidence type="ECO:0000313" key="8">
    <source>
        <dbReference type="EMBL" id="OCS84747.1"/>
    </source>
</evidence>
<evidence type="ECO:0000256" key="1">
    <source>
        <dbReference type="ARBA" id="ARBA00004651"/>
    </source>
</evidence>
<keyword evidence="5 6" id="KW-0472">Membrane</keyword>
<evidence type="ECO:0000313" key="9">
    <source>
        <dbReference type="Proteomes" id="UP000093199"/>
    </source>
</evidence>
<feature type="transmembrane region" description="Helical" evidence="6">
    <location>
        <begin position="392"/>
        <end position="412"/>
    </location>
</feature>